<dbReference type="HOGENOM" id="CLU_1827052_0_0_1"/>
<evidence type="ECO:0000313" key="4">
    <source>
        <dbReference type="Proteomes" id="UP000001940"/>
    </source>
</evidence>
<dbReference type="GeneID" id="184353"/>
<feature type="chain" id="PRO_5004159094" evidence="1">
    <location>
        <begin position="25"/>
        <end position="141"/>
    </location>
</feature>
<dbReference type="WormBase" id="F11D11.6">
    <property type="protein sequence ID" value="CE40842"/>
    <property type="gene ID" value="WBGene00008701"/>
</dbReference>
<keyword evidence="4" id="KW-1185">Reference proteome</keyword>
<evidence type="ECO:0000259" key="2">
    <source>
        <dbReference type="SMART" id="SM00605"/>
    </source>
</evidence>
<dbReference type="RefSeq" id="NP_507660.2">
    <property type="nucleotide sequence ID" value="NM_075259.2"/>
</dbReference>
<evidence type="ECO:0000313" key="5">
    <source>
        <dbReference type="WormBase" id="F11D11.6"/>
    </source>
</evidence>
<proteinExistence type="predicted"/>
<dbReference type="PhylomeDB" id="O62155"/>
<dbReference type="EMBL" id="BX284605">
    <property type="protein sequence ID" value="CAB04098.2"/>
    <property type="molecule type" value="Genomic_DNA"/>
</dbReference>
<evidence type="ECO:0000313" key="3">
    <source>
        <dbReference type="EMBL" id="CAB04098.2"/>
    </source>
</evidence>
<dbReference type="InParanoid" id="O62155"/>
<dbReference type="PANTHER" id="PTHR47629:SF13">
    <property type="entry name" value="CW DOMAIN-CONTAINING PROTEIN-RELATED"/>
    <property type="match status" value="1"/>
</dbReference>
<keyword evidence="1" id="KW-0732">Signal</keyword>
<dbReference type="AlphaFoldDB" id="O62155"/>
<feature type="signal peptide" evidence="1">
    <location>
        <begin position="1"/>
        <end position="24"/>
    </location>
</feature>
<gene>
    <name evidence="3" type="ORF">CELE_F11D11.6</name>
    <name evidence="3 5" type="ORF">F11D11.6</name>
</gene>
<feature type="domain" description="PAN-3" evidence="2">
    <location>
        <begin position="9"/>
        <end position="139"/>
    </location>
</feature>
<dbReference type="Bgee" id="WBGene00008701">
    <property type="expression patterns" value="Expressed in pharyngeal muscle cell (C elegans)"/>
</dbReference>
<dbReference type="KEGG" id="cel:CELE_F11D11.6"/>
<evidence type="ECO:0000256" key="1">
    <source>
        <dbReference type="SAM" id="SignalP"/>
    </source>
</evidence>
<dbReference type="AGR" id="WB:WBGene00008701"/>
<dbReference type="SMART" id="SM00605">
    <property type="entry name" value="CW"/>
    <property type="match status" value="1"/>
</dbReference>
<dbReference type="CTD" id="184353"/>
<accession>O62155</accession>
<sequence length="141" mass="15588">MWSWSLGSLFPYLILELQLPKANCQYRTVLIYGGVASQGANDLTAFKTVGECKNGCFVKNDCFLALFVIDKCIFFSYTAAGTTITVTPRSKIPYVAFKVDSSNIPNNTCPATYNSIKFSLTSSAGKKYSWTKTATDWKITT</sequence>
<dbReference type="UCSC" id="F11D11.6">
    <property type="organism name" value="c. elegans"/>
</dbReference>
<dbReference type="eggNOG" id="KOG4297">
    <property type="taxonomic scope" value="Eukaryota"/>
</dbReference>
<protein>
    <submittedName>
        <fullName evidence="3">PAN-3 domain-containing protein</fullName>
    </submittedName>
</protein>
<dbReference type="InterPro" id="IPR006583">
    <property type="entry name" value="PAN-3_domain"/>
</dbReference>
<organism evidence="3 4">
    <name type="scientific">Caenorhabditis elegans</name>
    <dbReference type="NCBI Taxonomy" id="6239"/>
    <lineage>
        <taxon>Eukaryota</taxon>
        <taxon>Metazoa</taxon>
        <taxon>Ecdysozoa</taxon>
        <taxon>Nematoda</taxon>
        <taxon>Chromadorea</taxon>
        <taxon>Rhabditida</taxon>
        <taxon>Rhabditina</taxon>
        <taxon>Rhabditomorpha</taxon>
        <taxon>Rhabditoidea</taxon>
        <taxon>Rhabditidae</taxon>
        <taxon>Peloderinae</taxon>
        <taxon>Caenorhabditis</taxon>
    </lineage>
</organism>
<dbReference type="PANTHER" id="PTHR47629">
    <property type="entry name" value="C-TYPE LECTIN-RELATED"/>
    <property type="match status" value="1"/>
</dbReference>
<dbReference type="Proteomes" id="UP000001940">
    <property type="component" value="Chromosome V"/>
</dbReference>
<dbReference type="Pfam" id="PF08277">
    <property type="entry name" value="PAN_3"/>
    <property type="match status" value="1"/>
</dbReference>
<name>O62155_CAEEL</name>
<dbReference type="PIR" id="T20780">
    <property type="entry name" value="T20780"/>
</dbReference>
<dbReference type="PaxDb" id="6239-F11D11.6"/>
<reference evidence="3 4" key="1">
    <citation type="journal article" date="1998" name="Science">
        <title>Genome sequence of the nematode C. elegans: a platform for investigating biology.</title>
        <authorList>
            <consortium name="The C. elegans sequencing consortium"/>
            <person name="Sulson J.E."/>
            <person name="Waterston R."/>
        </authorList>
    </citation>
    <scope>NUCLEOTIDE SEQUENCE [LARGE SCALE GENOMIC DNA]</scope>
    <source>
        <strain evidence="3 4">Bristol N2</strain>
    </source>
</reference>